<dbReference type="Gramene" id="TraesNOR6B03G03616920.1">
    <property type="protein sequence ID" value="TraesNOR6B03G03616920.1.CDS1"/>
    <property type="gene ID" value="TraesNOR6B03G03616920"/>
</dbReference>
<dbReference type="AlphaFoldDB" id="A0A3B6PP92"/>
<dbReference type="PROSITE" id="PS50089">
    <property type="entry name" value="ZF_RING_2"/>
    <property type="match status" value="1"/>
</dbReference>
<keyword evidence="12" id="KW-1185">Reference proteome</keyword>
<keyword evidence="4 8" id="KW-0863">Zinc-finger</keyword>
<reference evidence="11" key="2">
    <citation type="submission" date="2018-10" db="UniProtKB">
        <authorList>
            <consortium name="EnsemblPlants"/>
        </authorList>
    </citation>
    <scope>IDENTIFICATION</scope>
</reference>
<keyword evidence="6 9" id="KW-1133">Transmembrane helix</keyword>
<dbReference type="Gramene" id="TraesCS6B02G321500.1">
    <property type="protein sequence ID" value="TraesCS6B02G321500.1.cds1"/>
    <property type="gene ID" value="TraesCS6B02G321500"/>
</dbReference>
<dbReference type="OrthoDB" id="668064at2759"/>
<dbReference type="Gene3D" id="3.30.40.10">
    <property type="entry name" value="Zinc/RING finger domain, C3HC4 (zinc finger)"/>
    <property type="match status" value="1"/>
</dbReference>
<dbReference type="GO" id="GO:0016020">
    <property type="term" value="C:membrane"/>
    <property type="evidence" value="ECO:0007669"/>
    <property type="project" value="UniProtKB-SubCell"/>
</dbReference>
<dbReference type="OMA" id="KSRVCPV"/>
<comment type="subcellular location">
    <subcellularLocation>
        <location evidence="1">Membrane</location>
    </subcellularLocation>
</comment>
<feature type="domain" description="RING-type" evidence="10">
    <location>
        <begin position="80"/>
        <end position="122"/>
    </location>
</feature>
<dbReference type="InterPro" id="IPR001841">
    <property type="entry name" value="Znf_RING"/>
</dbReference>
<evidence type="ECO:0000313" key="11">
    <source>
        <dbReference type="EnsemblPlants" id="TraesCS6B02G321500.1.cds1"/>
    </source>
</evidence>
<keyword evidence="3" id="KW-0479">Metal-binding</keyword>
<dbReference type="PANTHER" id="PTHR46539:SF25">
    <property type="entry name" value="(WILD MALAYSIAN BANANA) HYPOTHETICAL PROTEIN"/>
    <property type="match status" value="1"/>
</dbReference>
<evidence type="ECO:0000259" key="10">
    <source>
        <dbReference type="PROSITE" id="PS50089"/>
    </source>
</evidence>
<evidence type="ECO:0000256" key="6">
    <source>
        <dbReference type="ARBA" id="ARBA00022989"/>
    </source>
</evidence>
<accession>A0A3B6PP92</accession>
<evidence type="ECO:0000256" key="7">
    <source>
        <dbReference type="ARBA" id="ARBA00023136"/>
    </source>
</evidence>
<dbReference type="EnsemblPlants" id="TraesCS6B02G321500.1">
    <property type="protein sequence ID" value="TraesCS6B02G321500.1.cds1"/>
    <property type="gene ID" value="TraesCS6B02G321500"/>
</dbReference>
<dbReference type="STRING" id="4565.A0A3B6PP92"/>
<evidence type="ECO:0000256" key="8">
    <source>
        <dbReference type="PROSITE-ProRule" id="PRU00175"/>
    </source>
</evidence>
<keyword evidence="7 9" id="KW-0472">Membrane</keyword>
<gene>
    <name evidence="11" type="primary">LOC123134468</name>
</gene>
<dbReference type="InterPro" id="IPR013083">
    <property type="entry name" value="Znf_RING/FYVE/PHD"/>
</dbReference>
<evidence type="ECO:0000256" key="3">
    <source>
        <dbReference type="ARBA" id="ARBA00022723"/>
    </source>
</evidence>
<dbReference type="GeneID" id="123134468"/>
<dbReference type="SMR" id="A0A3B6PP92"/>
<evidence type="ECO:0000256" key="5">
    <source>
        <dbReference type="ARBA" id="ARBA00022833"/>
    </source>
</evidence>
<dbReference type="PANTHER" id="PTHR46539">
    <property type="entry name" value="E3 UBIQUITIN-PROTEIN LIGASE ATL42"/>
    <property type="match status" value="1"/>
</dbReference>
<dbReference type="Proteomes" id="UP000019116">
    <property type="component" value="Chromosome 6B"/>
</dbReference>
<dbReference type="GO" id="GO:0016567">
    <property type="term" value="P:protein ubiquitination"/>
    <property type="evidence" value="ECO:0000318"/>
    <property type="project" value="GO_Central"/>
</dbReference>
<dbReference type="SUPFAM" id="SSF57850">
    <property type="entry name" value="RING/U-box"/>
    <property type="match status" value="1"/>
</dbReference>
<dbReference type="Pfam" id="PF13639">
    <property type="entry name" value="zf-RING_2"/>
    <property type="match status" value="1"/>
</dbReference>
<evidence type="ECO:0000256" key="4">
    <source>
        <dbReference type="ARBA" id="ARBA00022771"/>
    </source>
</evidence>
<evidence type="ECO:0000256" key="1">
    <source>
        <dbReference type="ARBA" id="ARBA00004370"/>
    </source>
</evidence>
<reference evidence="11" key="1">
    <citation type="submission" date="2018-08" db="EMBL/GenBank/DDBJ databases">
        <authorList>
            <person name="Rossello M."/>
        </authorList>
    </citation>
    <scope>NUCLEOTIDE SEQUENCE [LARGE SCALE GENOMIC DNA]</scope>
    <source>
        <strain evidence="11">cv. Chinese Spring</strain>
    </source>
</reference>
<evidence type="ECO:0000256" key="2">
    <source>
        <dbReference type="ARBA" id="ARBA00022692"/>
    </source>
</evidence>
<keyword evidence="2 9" id="KW-0812">Transmembrane</keyword>
<feature type="transmembrane region" description="Helical" evidence="9">
    <location>
        <begin position="6"/>
        <end position="30"/>
    </location>
</feature>
<name>A0A3B6PP92_WHEAT</name>
<dbReference type="Gramene" id="TraesCS6B03G0916200.1">
    <property type="protein sequence ID" value="TraesCS6B03G0916200.1.CDS1"/>
    <property type="gene ID" value="TraesCS6B03G0916200"/>
</dbReference>
<dbReference type="SMART" id="SM00184">
    <property type="entry name" value="RING"/>
    <property type="match status" value="1"/>
</dbReference>
<organism evidence="11">
    <name type="scientific">Triticum aestivum</name>
    <name type="common">Wheat</name>
    <dbReference type="NCBI Taxonomy" id="4565"/>
    <lineage>
        <taxon>Eukaryota</taxon>
        <taxon>Viridiplantae</taxon>
        <taxon>Streptophyta</taxon>
        <taxon>Embryophyta</taxon>
        <taxon>Tracheophyta</taxon>
        <taxon>Spermatophyta</taxon>
        <taxon>Magnoliopsida</taxon>
        <taxon>Liliopsida</taxon>
        <taxon>Poales</taxon>
        <taxon>Poaceae</taxon>
        <taxon>BOP clade</taxon>
        <taxon>Pooideae</taxon>
        <taxon>Triticodae</taxon>
        <taxon>Triticeae</taxon>
        <taxon>Triticinae</taxon>
        <taxon>Triticum</taxon>
    </lineage>
</organism>
<proteinExistence type="predicted"/>
<evidence type="ECO:0000313" key="12">
    <source>
        <dbReference type="Proteomes" id="UP000019116"/>
    </source>
</evidence>
<keyword evidence="5" id="KW-0862">Zinc</keyword>
<sequence>MARMAVSVLFLIAGVVLMLALHVLVIVWAVRRGAVLRLRGVARERDREQGEAAGLTADELGELPCQDFKAASADTTAGECAVCLEAFQGGDRCRVLPGCHHGFHAQCVDSWLRQSRWCPVCRAEVACRGKAAGALADQAATSETVAERLGGADR</sequence>
<dbReference type="RefSeq" id="XP_044409657.1">
    <property type="nucleotide sequence ID" value="XM_044553722.1"/>
</dbReference>
<dbReference type="GO" id="GO:0008270">
    <property type="term" value="F:zinc ion binding"/>
    <property type="evidence" value="ECO:0007669"/>
    <property type="project" value="UniProtKB-KW"/>
</dbReference>
<dbReference type="UniPathway" id="UPA00143"/>
<evidence type="ECO:0000256" key="9">
    <source>
        <dbReference type="SAM" id="Phobius"/>
    </source>
</evidence>
<protein>
    <recommendedName>
        <fullName evidence="10">RING-type domain-containing protein</fullName>
    </recommendedName>
</protein>